<evidence type="ECO:0000256" key="3">
    <source>
        <dbReference type="ARBA" id="ARBA00022475"/>
    </source>
</evidence>
<feature type="transmembrane region" description="Helical" evidence="7">
    <location>
        <begin position="39"/>
        <end position="65"/>
    </location>
</feature>
<dbReference type="Proteomes" id="UP000315399">
    <property type="component" value="Unassembled WGS sequence"/>
</dbReference>
<feature type="transmembrane region" description="Helical" evidence="7">
    <location>
        <begin position="6"/>
        <end position="27"/>
    </location>
</feature>
<feature type="transmembrane region" description="Helical" evidence="7">
    <location>
        <begin position="293"/>
        <end position="311"/>
    </location>
</feature>
<protein>
    <recommendedName>
        <fullName evidence="10">Flippase-like domain-containing protein</fullName>
    </recommendedName>
</protein>
<feature type="transmembrane region" description="Helical" evidence="7">
    <location>
        <begin position="121"/>
        <end position="141"/>
    </location>
</feature>
<dbReference type="EMBL" id="QNVH01000027">
    <property type="protein sequence ID" value="TDA38820.1"/>
    <property type="molecule type" value="Genomic_DNA"/>
</dbReference>
<evidence type="ECO:0000256" key="2">
    <source>
        <dbReference type="ARBA" id="ARBA00011061"/>
    </source>
</evidence>
<comment type="caution">
    <text evidence="8">The sequence shown here is derived from an EMBL/GenBank/DDBJ whole genome shotgun (WGS) entry which is preliminary data.</text>
</comment>
<dbReference type="PANTHER" id="PTHR39087:SF2">
    <property type="entry name" value="UPF0104 MEMBRANE PROTEIN MJ1595"/>
    <property type="match status" value="1"/>
</dbReference>
<dbReference type="GO" id="GO:0005886">
    <property type="term" value="C:plasma membrane"/>
    <property type="evidence" value="ECO:0007669"/>
    <property type="project" value="UniProtKB-SubCell"/>
</dbReference>
<evidence type="ECO:0000313" key="8">
    <source>
        <dbReference type="EMBL" id="TDA38820.1"/>
    </source>
</evidence>
<proteinExistence type="inferred from homology"/>
<evidence type="ECO:0000256" key="5">
    <source>
        <dbReference type="ARBA" id="ARBA00022989"/>
    </source>
</evidence>
<evidence type="ECO:0008006" key="10">
    <source>
        <dbReference type="Google" id="ProtNLM"/>
    </source>
</evidence>
<keyword evidence="6 7" id="KW-0472">Membrane</keyword>
<organism evidence="8 9">
    <name type="scientific">Thermoproteota archaeon</name>
    <dbReference type="NCBI Taxonomy" id="2056631"/>
    <lineage>
        <taxon>Archaea</taxon>
        <taxon>Thermoproteota</taxon>
    </lineage>
</organism>
<feature type="transmembrane region" description="Helical" evidence="7">
    <location>
        <begin position="259"/>
        <end position="281"/>
    </location>
</feature>
<feature type="transmembrane region" description="Helical" evidence="7">
    <location>
        <begin position="230"/>
        <end position="253"/>
    </location>
</feature>
<comment type="subcellular location">
    <subcellularLocation>
        <location evidence="1">Cell membrane</location>
        <topology evidence="1">Multi-pass membrane protein</topology>
    </subcellularLocation>
</comment>
<accession>A0A523BED2</accession>
<keyword evidence="4 7" id="KW-0812">Transmembrane</keyword>
<evidence type="ECO:0000256" key="6">
    <source>
        <dbReference type="ARBA" id="ARBA00023136"/>
    </source>
</evidence>
<sequence>MRRSPISLTSIMLIVGAVIFVIYLYLADVTQIVATILSLDLRIALTAILIDLTCIGLFVLGWYLLLKNPGMSFKDCFEIVLVSIFGDLMIPTASISGEFFRVSLTVKRGRIQISEATASVLLHRILLALTFGVVLLASIFNLVGDQTAPVAEIYALGVLAIFDLAFGMAAMYMALRADLFERNVEKLAIKIGGFLRRFRPKYDPERLRESVLGGFRTFVQAIKSVKPYTLVLSFLVLTARWFLIAMIPYIMFISLGRPVSYWVVLGVTVFVSMVQMIPIGIPGMVGVMEVSMTAFFMGFGIPPALAASATILTRLVIFWFELVISTFAASLQGVRGLMMSYKMRNNSGHSVQGQNPEIV</sequence>
<gene>
    <name evidence="8" type="ORF">DSO08_03505</name>
</gene>
<evidence type="ECO:0000256" key="1">
    <source>
        <dbReference type="ARBA" id="ARBA00004651"/>
    </source>
</evidence>
<dbReference type="PANTHER" id="PTHR39087">
    <property type="entry name" value="UPF0104 MEMBRANE PROTEIN MJ1595"/>
    <property type="match status" value="1"/>
</dbReference>
<keyword evidence="5 7" id="KW-1133">Transmembrane helix</keyword>
<keyword evidence="3" id="KW-1003">Cell membrane</keyword>
<evidence type="ECO:0000313" key="9">
    <source>
        <dbReference type="Proteomes" id="UP000315399"/>
    </source>
</evidence>
<reference evidence="8 9" key="1">
    <citation type="journal article" date="2019" name="Nat. Microbiol.">
        <title>Expanding anaerobic alkane metabolism in the domain of Archaea.</title>
        <authorList>
            <person name="Wang Y."/>
            <person name="Wegener G."/>
            <person name="Hou J."/>
            <person name="Wang F."/>
            <person name="Xiao X."/>
        </authorList>
    </citation>
    <scope>NUCLEOTIDE SEQUENCE [LARGE SCALE GENOMIC DNA]</scope>
    <source>
        <strain evidence="8">WYZ-LMO10</strain>
    </source>
</reference>
<feature type="transmembrane region" description="Helical" evidence="7">
    <location>
        <begin position="77"/>
        <end position="100"/>
    </location>
</feature>
<dbReference type="NCBIfam" id="TIGR00374">
    <property type="entry name" value="flippase-like domain"/>
    <property type="match status" value="1"/>
</dbReference>
<name>A0A523BED2_9CREN</name>
<evidence type="ECO:0000256" key="7">
    <source>
        <dbReference type="SAM" id="Phobius"/>
    </source>
</evidence>
<dbReference type="InterPro" id="IPR022791">
    <property type="entry name" value="L-PG_synthase/AglD"/>
</dbReference>
<comment type="similarity">
    <text evidence="2">Belongs to the UPF0104 family.</text>
</comment>
<dbReference type="Pfam" id="PF03706">
    <property type="entry name" value="LPG_synthase_TM"/>
    <property type="match status" value="1"/>
</dbReference>
<evidence type="ECO:0000256" key="4">
    <source>
        <dbReference type="ARBA" id="ARBA00022692"/>
    </source>
</evidence>
<dbReference type="AlphaFoldDB" id="A0A523BED2"/>
<feature type="transmembrane region" description="Helical" evidence="7">
    <location>
        <begin position="153"/>
        <end position="175"/>
    </location>
</feature>